<keyword evidence="9" id="KW-0560">Oxidoreductase</keyword>
<keyword evidence="11" id="KW-0411">Iron-sulfur</keyword>
<comment type="subcellular location">
    <subcellularLocation>
        <location evidence="2">Membrane</location>
        <topology evidence="2">Multi-pass membrane protein</topology>
    </subcellularLocation>
</comment>
<dbReference type="Proteomes" id="UP001595818">
    <property type="component" value="Unassembled WGS sequence"/>
</dbReference>
<proteinExistence type="predicted"/>
<evidence type="ECO:0000256" key="1">
    <source>
        <dbReference type="ARBA" id="ARBA00001974"/>
    </source>
</evidence>
<keyword evidence="6" id="KW-0479">Metal-binding</keyword>
<evidence type="ECO:0000256" key="13">
    <source>
        <dbReference type="SAM" id="Phobius"/>
    </source>
</evidence>
<gene>
    <name evidence="15" type="ORF">ACFPFU_15520</name>
</gene>
<evidence type="ECO:0000256" key="9">
    <source>
        <dbReference type="ARBA" id="ARBA00023002"/>
    </source>
</evidence>
<feature type="domain" description="FAD-binding FR-type" evidence="14">
    <location>
        <begin position="204"/>
        <end position="304"/>
    </location>
</feature>
<dbReference type="PANTHER" id="PTHR47354">
    <property type="entry name" value="NADH OXIDOREDUCTASE HCR"/>
    <property type="match status" value="1"/>
</dbReference>
<keyword evidence="4 13" id="KW-0812">Transmembrane</keyword>
<keyword evidence="16" id="KW-1185">Reference proteome</keyword>
<keyword evidence="3" id="KW-0285">Flavoprotein</keyword>
<dbReference type="Pfam" id="PF00175">
    <property type="entry name" value="NAD_binding_1"/>
    <property type="match status" value="1"/>
</dbReference>
<dbReference type="PANTHER" id="PTHR47354:SF8">
    <property type="entry name" value="1,2-PHENYLACETYL-COA EPOXIDASE, SUBUNIT E"/>
    <property type="match status" value="1"/>
</dbReference>
<dbReference type="Pfam" id="PF01794">
    <property type="entry name" value="Ferric_reduct"/>
    <property type="match status" value="1"/>
</dbReference>
<evidence type="ECO:0000313" key="16">
    <source>
        <dbReference type="Proteomes" id="UP001595818"/>
    </source>
</evidence>
<keyword evidence="5" id="KW-0001">2Fe-2S</keyword>
<organism evidence="15 16">
    <name type="scientific">Negadavirga shengliensis</name>
    <dbReference type="NCBI Taxonomy" id="1389218"/>
    <lineage>
        <taxon>Bacteria</taxon>
        <taxon>Pseudomonadati</taxon>
        <taxon>Bacteroidota</taxon>
        <taxon>Cytophagia</taxon>
        <taxon>Cytophagales</taxon>
        <taxon>Cyclobacteriaceae</taxon>
        <taxon>Negadavirga</taxon>
    </lineage>
</organism>
<feature type="transmembrane region" description="Helical" evidence="13">
    <location>
        <begin position="41"/>
        <end position="61"/>
    </location>
</feature>
<dbReference type="RefSeq" id="WP_377065686.1">
    <property type="nucleotide sequence ID" value="NZ_JBHSJJ010000008.1"/>
</dbReference>
<protein>
    <submittedName>
        <fullName evidence="15">Ferric reductase-like transmembrane domain-containing protein</fullName>
    </submittedName>
</protein>
<dbReference type="PRINTS" id="PR00410">
    <property type="entry name" value="PHEHYDRXLASE"/>
</dbReference>
<dbReference type="SUPFAM" id="SSF63380">
    <property type="entry name" value="Riboflavin synthase domain-like"/>
    <property type="match status" value="1"/>
</dbReference>
<dbReference type="Pfam" id="PF08022">
    <property type="entry name" value="FAD_binding_8"/>
    <property type="match status" value="1"/>
</dbReference>
<evidence type="ECO:0000256" key="12">
    <source>
        <dbReference type="ARBA" id="ARBA00023136"/>
    </source>
</evidence>
<evidence type="ECO:0000256" key="2">
    <source>
        <dbReference type="ARBA" id="ARBA00004141"/>
    </source>
</evidence>
<dbReference type="PROSITE" id="PS51384">
    <property type="entry name" value="FAD_FR"/>
    <property type="match status" value="1"/>
</dbReference>
<comment type="cofactor">
    <cofactor evidence="1">
        <name>FAD</name>
        <dbReference type="ChEBI" id="CHEBI:57692"/>
    </cofactor>
</comment>
<name>A0ABV9T3N9_9BACT</name>
<dbReference type="InterPro" id="IPR017938">
    <property type="entry name" value="Riboflavin_synthase-like_b-brl"/>
</dbReference>
<dbReference type="Gene3D" id="3.40.50.80">
    <property type="entry name" value="Nucleotide-binding domain of ferredoxin-NADP reductase (FNR) module"/>
    <property type="match status" value="1"/>
</dbReference>
<feature type="transmembrane region" description="Helical" evidence="13">
    <location>
        <begin position="9"/>
        <end position="29"/>
    </location>
</feature>
<reference evidence="16" key="1">
    <citation type="journal article" date="2019" name="Int. J. Syst. Evol. Microbiol.">
        <title>The Global Catalogue of Microorganisms (GCM) 10K type strain sequencing project: providing services to taxonomists for standard genome sequencing and annotation.</title>
        <authorList>
            <consortium name="The Broad Institute Genomics Platform"/>
            <consortium name="The Broad Institute Genome Sequencing Center for Infectious Disease"/>
            <person name="Wu L."/>
            <person name="Ma J."/>
        </authorList>
    </citation>
    <scope>NUCLEOTIDE SEQUENCE [LARGE SCALE GENOMIC DNA]</scope>
    <source>
        <strain evidence="16">CGMCC 4.7466</strain>
    </source>
</reference>
<comment type="caution">
    <text evidence="15">The sequence shown here is derived from an EMBL/GenBank/DDBJ whole genome shotgun (WGS) entry which is preliminary data.</text>
</comment>
<keyword evidence="12 13" id="KW-0472">Membrane</keyword>
<keyword evidence="8 13" id="KW-1133">Transmembrane helix</keyword>
<dbReference type="Gene3D" id="2.40.30.10">
    <property type="entry name" value="Translation factors"/>
    <property type="match status" value="1"/>
</dbReference>
<dbReference type="EMBL" id="JBHSJJ010000008">
    <property type="protein sequence ID" value="MFC4873107.1"/>
    <property type="molecule type" value="Genomic_DNA"/>
</dbReference>
<evidence type="ECO:0000256" key="11">
    <source>
        <dbReference type="ARBA" id="ARBA00023014"/>
    </source>
</evidence>
<keyword evidence="7" id="KW-0274">FAD</keyword>
<evidence type="ECO:0000256" key="5">
    <source>
        <dbReference type="ARBA" id="ARBA00022714"/>
    </source>
</evidence>
<dbReference type="InterPro" id="IPR039261">
    <property type="entry name" value="FNR_nucleotide-bd"/>
</dbReference>
<evidence type="ECO:0000256" key="7">
    <source>
        <dbReference type="ARBA" id="ARBA00022827"/>
    </source>
</evidence>
<evidence type="ECO:0000256" key="8">
    <source>
        <dbReference type="ARBA" id="ARBA00022989"/>
    </source>
</evidence>
<dbReference type="InterPro" id="IPR050415">
    <property type="entry name" value="MRET"/>
</dbReference>
<feature type="transmembrane region" description="Helical" evidence="13">
    <location>
        <begin position="180"/>
        <end position="199"/>
    </location>
</feature>
<evidence type="ECO:0000256" key="3">
    <source>
        <dbReference type="ARBA" id="ARBA00022630"/>
    </source>
</evidence>
<evidence type="ECO:0000256" key="4">
    <source>
        <dbReference type="ARBA" id="ARBA00022692"/>
    </source>
</evidence>
<dbReference type="InterPro" id="IPR001433">
    <property type="entry name" value="OxRdtase_FAD/NAD-bd"/>
</dbReference>
<feature type="transmembrane region" description="Helical" evidence="13">
    <location>
        <begin position="82"/>
        <end position="100"/>
    </location>
</feature>
<sequence length="435" mass="49765">MRYGYRRGFFWLILYFIIALIPVVIGYGGKLPDYRGFLLETGVVLGFLGLSISGLQFLFSGRFVSVAPAFGVDNLIQFHKELGIIGVVFCLAHPATLLLADQEFISYFDPTENLLRALALSAVTVAMILLIATSLWRLSFGMSYELWRLGHGVLAFFMIFIGITHAFQVGHYMEPLWKKILFVLFFGTLAYLLAHTRLIRPYKNKKRAYFIKEVVEQRDSCYTLSLVPHQQERLSFQPGQFVWITIKNSPFSLQQHPFSISSSTEDPEIKLTAKALGDFTSAWKKLEPGCRAFLEGPYGSFTLKDKPCFLIMGGIGITPAISILETLKDKKDFRKCTLIYGNENWEKIPFREKLENLQSMIHLKVIHVLEKPHASWEGEKGLISKELIGKYLPEEVNSYDYFICGPEIMMDVAELALRNKGIDWRNIYAERFEMV</sequence>
<evidence type="ECO:0000259" key="14">
    <source>
        <dbReference type="PROSITE" id="PS51384"/>
    </source>
</evidence>
<feature type="transmembrane region" description="Helical" evidence="13">
    <location>
        <begin position="148"/>
        <end position="168"/>
    </location>
</feature>
<dbReference type="InterPro" id="IPR013112">
    <property type="entry name" value="FAD-bd_8"/>
</dbReference>
<evidence type="ECO:0000313" key="15">
    <source>
        <dbReference type="EMBL" id="MFC4873107.1"/>
    </source>
</evidence>
<accession>A0ABV9T3N9</accession>
<dbReference type="SUPFAM" id="SSF52343">
    <property type="entry name" value="Ferredoxin reductase-like, C-terminal NADP-linked domain"/>
    <property type="match status" value="1"/>
</dbReference>
<keyword evidence="10" id="KW-0408">Iron</keyword>
<feature type="transmembrane region" description="Helical" evidence="13">
    <location>
        <begin position="115"/>
        <end position="136"/>
    </location>
</feature>
<evidence type="ECO:0000256" key="6">
    <source>
        <dbReference type="ARBA" id="ARBA00022723"/>
    </source>
</evidence>
<dbReference type="InterPro" id="IPR013130">
    <property type="entry name" value="Fe3_Rdtase_TM_dom"/>
</dbReference>
<evidence type="ECO:0000256" key="10">
    <source>
        <dbReference type="ARBA" id="ARBA00023004"/>
    </source>
</evidence>
<dbReference type="InterPro" id="IPR017927">
    <property type="entry name" value="FAD-bd_FR_type"/>
</dbReference>